<accession>A0A7Z0RUI1</accession>
<name>A0A7Z0RUI1_9GAMM</name>
<dbReference type="RefSeq" id="WP_179929846.1">
    <property type="nucleotide sequence ID" value="NZ_JACCDF010000004.1"/>
</dbReference>
<dbReference type="GO" id="GO:0005886">
    <property type="term" value="C:plasma membrane"/>
    <property type="evidence" value="ECO:0007669"/>
    <property type="project" value="TreeGrafter"/>
</dbReference>
<dbReference type="PANTHER" id="PTHR30441">
    <property type="entry name" value="DUF748 DOMAIN-CONTAINING PROTEIN"/>
    <property type="match status" value="1"/>
</dbReference>
<evidence type="ECO:0000259" key="1">
    <source>
        <dbReference type="Pfam" id="PF05170"/>
    </source>
</evidence>
<gene>
    <name evidence="2" type="ORF">HZS81_07065</name>
</gene>
<dbReference type="Proteomes" id="UP000586119">
    <property type="component" value="Unassembled WGS sequence"/>
</dbReference>
<sequence length="772" mass="84641">MKQLLRILLAAVGILAVVAVAAVVYVTTFLDPEDFKPRLTDVVEEQTGLNLSLDGALSWSFYPRIGMSVEKARAWLPEQSTENAAFAAIERAEVSVAFAPLLRGEIAVDGLTLDGMRLNLERYQDGEGNWEPLLDRLMEDGEQAERALAPASAGPHAEAGSLDVVLNIASVQMRNANIYYRDAQMGEMWQLEKLNITGSNVNPLRSFPLKATFTLKRYKNLNAATLEREPDATSDITLDTRMRLALADQRFVLENVQLATHSRFVPQGEPQQIDLSAAEIDARLESKQLSITEGVIEANLRHADNWDGGLALSLAFGLDSDWGAQTAVLKALELSGPDDLRVQGNLALTQLLEAPQYQGQLTASSFNLRPWLNRAGMALSTRNGDALSDVAFTSPVEGDLQQVALPNLSLVVDETTLTGELSASLDGTALAFDLEGDTFNLDRYLPADEAQAQASLGFLRKAFADDAGGLLPQAWLSTLTLEAALRLETFILSGLTFDKPTLTFEGNDGEHRLSAFESGFYGGELSATGRLDSRETPMTWAFQPRVANVDVAPLLETFSEDASPIRGQLNVDGELTTRGNAREELIRHLNGELNTSLSNGAVLDINISKEMCEIVATFEGESTRRDWHSDTRFDRFDAPFVIRDGILESDDLLITLPGIDVRGGGAFDLGSLRFDVLTKARVVSTADAACEVNPRLEQVALPVRCNGHVSDARSEWCRFDREAFQANMAELLSDEVGSRVEDALEDSFKRIDERLGEETTQELRDGLRRLFD</sequence>
<dbReference type="Pfam" id="PF05170">
    <property type="entry name" value="AsmA"/>
    <property type="match status" value="1"/>
</dbReference>
<dbReference type="PANTHER" id="PTHR30441:SF4">
    <property type="entry name" value="PROTEIN ASMA"/>
    <property type="match status" value="1"/>
</dbReference>
<protein>
    <submittedName>
        <fullName evidence="2">AsmA family protein</fullName>
    </submittedName>
</protein>
<dbReference type="GO" id="GO:0090313">
    <property type="term" value="P:regulation of protein targeting to membrane"/>
    <property type="evidence" value="ECO:0007669"/>
    <property type="project" value="TreeGrafter"/>
</dbReference>
<keyword evidence="3" id="KW-1185">Reference proteome</keyword>
<comment type="caution">
    <text evidence="2">The sequence shown here is derived from an EMBL/GenBank/DDBJ whole genome shotgun (WGS) entry which is preliminary data.</text>
</comment>
<organism evidence="2 3">
    <name type="scientific">Vreelandella salicampi</name>
    <dbReference type="NCBI Taxonomy" id="1449798"/>
    <lineage>
        <taxon>Bacteria</taxon>
        <taxon>Pseudomonadati</taxon>
        <taxon>Pseudomonadota</taxon>
        <taxon>Gammaproteobacteria</taxon>
        <taxon>Oceanospirillales</taxon>
        <taxon>Halomonadaceae</taxon>
        <taxon>Vreelandella</taxon>
    </lineage>
</organism>
<dbReference type="AlphaFoldDB" id="A0A7Z0RUI1"/>
<dbReference type="EMBL" id="JACCDF010000004">
    <property type="protein sequence ID" value="NYS60519.1"/>
    <property type="molecule type" value="Genomic_DNA"/>
</dbReference>
<evidence type="ECO:0000313" key="2">
    <source>
        <dbReference type="EMBL" id="NYS60519.1"/>
    </source>
</evidence>
<dbReference type="InterPro" id="IPR007844">
    <property type="entry name" value="AsmA"/>
</dbReference>
<dbReference type="InterPro" id="IPR052894">
    <property type="entry name" value="AsmA-related"/>
</dbReference>
<evidence type="ECO:0000313" key="3">
    <source>
        <dbReference type="Proteomes" id="UP000586119"/>
    </source>
</evidence>
<proteinExistence type="predicted"/>
<reference evidence="2 3" key="1">
    <citation type="journal article" date="2015" name="Int. J. Syst. Evol. Microbiol.">
        <title>Halomonas salicampi sp. nov., a halotolerant and alkalitolerant bacterium isolated from a saltern soil.</title>
        <authorList>
            <person name="Lee J.C."/>
            <person name="Kim Y.S."/>
            <person name="Yun B.S."/>
            <person name="Whang K.S."/>
        </authorList>
    </citation>
    <scope>NUCLEOTIDE SEQUENCE [LARGE SCALE GENOMIC DNA]</scope>
    <source>
        <strain evidence="2 3">BH103</strain>
    </source>
</reference>
<feature type="domain" description="AsmA" evidence="1">
    <location>
        <begin position="1"/>
        <end position="651"/>
    </location>
</feature>